<evidence type="ECO:0000256" key="6">
    <source>
        <dbReference type="ARBA" id="ARBA00022777"/>
    </source>
</evidence>
<evidence type="ECO:0000256" key="3">
    <source>
        <dbReference type="ARBA" id="ARBA00017473"/>
    </source>
</evidence>
<comment type="pathway">
    <text evidence="9">Isoprenoid biosynthesis; isopentenyl diphosphate biosynthesis via DXP pathway; isopentenyl diphosphate from 1-deoxy-D-xylulose 5-phosphate: step 3/6.</text>
</comment>
<dbReference type="GO" id="GO:0050515">
    <property type="term" value="F:4-(cytidine 5'-diphospho)-2-C-methyl-D-erythritol kinase activity"/>
    <property type="evidence" value="ECO:0007669"/>
    <property type="project" value="UniProtKB-UniRule"/>
</dbReference>
<comment type="similarity">
    <text evidence="1 9">Belongs to the GHMP kinase family. IspE subfamily.</text>
</comment>
<keyword evidence="7 9" id="KW-0067">ATP-binding</keyword>
<evidence type="ECO:0000313" key="13">
    <source>
        <dbReference type="Proteomes" id="UP000069902"/>
    </source>
</evidence>
<dbReference type="AlphaFoldDB" id="A0A0U5JDJ6"/>
<keyword evidence="4 9" id="KW-0808">Transferase</keyword>
<dbReference type="STRING" id="389348.PNK_1571"/>
<evidence type="ECO:0000256" key="2">
    <source>
        <dbReference type="ARBA" id="ARBA00012052"/>
    </source>
</evidence>
<keyword evidence="9" id="KW-0414">Isoprene biosynthesis</keyword>
<gene>
    <name evidence="9 12" type="primary">ispE</name>
    <name evidence="12" type="ORF">PNK_1571</name>
</gene>
<dbReference type="PIRSF" id="PIRSF010376">
    <property type="entry name" value="IspE"/>
    <property type="match status" value="1"/>
</dbReference>
<evidence type="ECO:0000259" key="11">
    <source>
        <dbReference type="Pfam" id="PF08544"/>
    </source>
</evidence>
<feature type="domain" description="GHMP kinase N-terminal" evidence="10">
    <location>
        <begin position="63"/>
        <end position="140"/>
    </location>
</feature>
<dbReference type="SUPFAM" id="SSF54211">
    <property type="entry name" value="Ribosomal protein S5 domain 2-like"/>
    <property type="match status" value="1"/>
</dbReference>
<dbReference type="EC" id="2.7.1.148" evidence="2 9"/>
<keyword evidence="13" id="KW-1185">Reference proteome</keyword>
<evidence type="ECO:0000256" key="5">
    <source>
        <dbReference type="ARBA" id="ARBA00022741"/>
    </source>
</evidence>
<accession>A0A0U5JDJ6</accession>
<evidence type="ECO:0000256" key="4">
    <source>
        <dbReference type="ARBA" id="ARBA00022679"/>
    </source>
</evidence>
<reference evidence="13" key="1">
    <citation type="submission" date="2015-09" db="EMBL/GenBank/DDBJ databases">
        <authorList>
            <person name="Bertelli C."/>
        </authorList>
    </citation>
    <scope>NUCLEOTIDE SEQUENCE [LARGE SCALE GENOMIC DNA]</scope>
    <source>
        <strain evidence="13">KNic</strain>
    </source>
</reference>
<name>A0A0U5JDJ6_9BACT</name>
<dbReference type="NCBIfam" id="TIGR00154">
    <property type="entry name" value="ispE"/>
    <property type="match status" value="1"/>
</dbReference>
<comment type="function">
    <text evidence="9">Catalyzes the phosphorylation of the position 2 hydroxy group of 4-diphosphocytidyl-2C-methyl-D-erythritol.</text>
</comment>
<evidence type="ECO:0000256" key="9">
    <source>
        <dbReference type="HAMAP-Rule" id="MF_00061"/>
    </source>
</evidence>
<keyword evidence="5 9" id="KW-0547">Nucleotide-binding</keyword>
<feature type="binding site" evidence="9">
    <location>
        <begin position="91"/>
        <end position="101"/>
    </location>
    <ligand>
        <name>ATP</name>
        <dbReference type="ChEBI" id="CHEBI:30616"/>
    </ligand>
</feature>
<dbReference type="PANTHER" id="PTHR43527">
    <property type="entry name" value="4-DIPHOSPHOCYTIDYL-2-C-METHYL-D-ERYTHRITOL KINASE, CHLOROPLASTIC"/>
    <property type="match status" value="1"/>
</dbReference>
<dbReference type="InParanoid" id="A0A0U5JDJ6"/>
<dbReference type="UniPathway" id="UPA00056">
    <property type="reaction ID" value="UER00094"/>
</dbReference>
<dbReference type="FunCoup" id="A0A0U5JDJ6">
    <property type="interactions" value="220"/>
</dbReference>
<proteinExistence type="inferred from homology"/>
<organism evidence="12 13">
    <name type="scientific">Candidatus Protochlamydia naegleriophila</name>
    <dbReference type="NCBI Taxonomy" id="389348"/>
    <lineage>
        <taxon>Bacteria</taxon>
        <taxon>Pseudomonadati</taxon>
        <taxon>Chlamydiota</taxon>
        <taxon>Chlamydiia</taxon>
        <taxon>Parachlamydiales</taxon>
        <taxon>Parachlamydiaceae</taxon>
        <taxon>Candidatus Protochlamydia</taxon>
    </lineage>
</organism>
<protein>
    <recommendedName>
        <fullName evidence="3 9">4-diphosphocytidyl-2-C-methyl-D-erythritol kinase</fullName>
        <shortName evidence="9">CMK</shortName>
        <ecNumber evidence="2 9">2.7.1.148</ecNumber>
    </recommendedName>
    <alternativeName>
        <fullName evidence="8 9">4-(cytidine-5'-diphospho)-2-C-methyl-D-erythritol kinase</fullName>
    </alternativeName>
</protein>
<dbReference type="Proteomes" id="UP000069902">
    <property type="component" value="Chromosome cPNK"/>
</dbReference>
<feature type="active site" evidence="9">
    <location>
        <position position="133"/>
    </location>
</feature>
<dbReference type="RefSeq" id="WP_059061328.1">
    <property type="nucleotide sequence ID" value="NZ_LN879502.1"/>
</dbReference>
<dbReference type="InterPro" id="IPR004424">
    <property type="entry name" value="IspE"/>
</dbReference>
<dbReference type="InterPro" id="IPR013750">
    <property type="entry name" value="GHMP_kinase_C_dom"/>
</dbReference>
<evidence type="ECO:0000259" key="10">
    <source>
        <dbReference type="Pfam" id="PF00288"/>
    </source>
</evidence>
<dbReference type="InterPro" id="IPR006204">
    <property type="entry name" value="GHMP_kinase_N_dom"/>
</dbReference>
<evidence type="ECO:0000256" key="8">
    <source>
        <dbReference type="ARBA" id="ARBA00032554"/>
    </source>
</evidence>
<dbReference type="PANTHER" id="PTHR43527:SF2">
    <property type="entry name" value="4-DIPHOSPHOCYTIDYL-2-C-METHYL-D-ERYTHRITOL KINASE, CHLOROPLASTIC"/>
    <property type="match status" value="1"/>
</dbReference>
<evidence type="ECO:0000256" key="7">
    <source>
        <dbReference type="ARBA" id="ARBA00022840"/>
    </source>
</evidence>
<dbReference type="KEGG" id="pnl:PNK_1571"/>
<dbReference type="GO" id="GO:0019288">
    <property type="term" value="P:isopentenyl diphosphate biosynthetic process, methylerythritol 4-phosphate pathway"/>
    <property type="evidence" value="ECO:0007669"/>
    <property type="project" value="UniProtKB-UniRule"/>
</dbReference>
<evidence type="ECO:0000313" key="12">
    <source>
        <dbReference type="EMBL" id="CUI17181.1"/>
    </source>
</evidence>
<dbReference type="EMBL" id="LN879502">
    <property type="protein sequence ID" value="CUI17181.1"/>
    <property type="molecule type" value="Genomic_DNA"/>
</dbReference>
<dbReference type="PATRIC" id="fig|389348.3.peg.1758"/>
<dbReference type="Pfam" id="PF08544">
    <property type="entry name" value="GHMP_kinases_C"/>
    <property type="match status" value="1"/>
</dbReference>
<dbReference type="SUPFAM" id="SSF55060">
    <property type="entry name" value="GHMP Kinase, C-terminal domain"/>
    <property type="match status" value="1"/>
</dbReference>
<comment type="catalytic activity">
    <reaction evidence="9">
        <text>4-CDP-2-C-methyl-D-erythritol + ATP = 4-CDP-2-C-methyl-D-erythritol 2-phosphate + ADP + H(+)</text>
        <dbReference type="Rhea" id="RHEA:18437"/>
        <dbReference type="ChEBI" id="CHEBI:15378"/>
        <dbReference type="ChEBI" id="CHEBI:30616"/>
        <dbReference type="ChEBI" id="CHEBI:57823"/>
        <dbReference type="ChEBI" id="CHEBI:57919"/>
        <dbReference type="ChEBI" id="CHEBI:456216"/>
        <dbReference type="EC" id="2.7.1.148"/>
    </reaction>
</comment>
<sequence>MLRLFSPAKVNLFLRVVSKRSDGYHELSSVFQTISLGDVLTFQRQVKDVLTCSDPLLPTDSSNLVLKATQLFRSKTGIDLHLRVHLDKRVPSQAGLGGGSSNAATTLWACNQLAGGVASTDELMQWSGEIGSDIPFFFSNGTAHCTGRGEVVQDLPPTANQKLWIVKPALGLSTPEVYGRVRISQTSQEAYSNLDKEKFLQGTLPYFNDLESAAFEACPELKEIKAFLSQSGFETVLMSGSGSSFFCMGEGHLPHQTSLRAFSAHFINRSPIQWYA</sequence>
<dbReference type="Gene3D" id="3.30.230.10">
    <property type="match status" value="1"/>
</dbReference>
<dbReference type="Pfam" id="PF00288">
    <property type="entry name" value="GHMP_kinases_N"/>
    <property type="match status" value="1"/>
</dbReference>
<dbReference type="GO" id="GO:0005524">
    <property type="term" value="F:ATP binding"/>
    <property type="evidence" value="ECO:0007669"/>
    <property type="project" value="UniProtKB-UniRule"/>
</dbReference>
<dbReference type="InterPro" id="IPR036554">
    <property type="entry name" value="GHMP_kinase_C_sf"/>
</dbReference>
<evidence type="ECO:0000256" key="1">
    <source>
        <dbReference type="ARBA" id="ARBA00009684"/>
    </source>
</evidence>
<keyword evidence="6 9" id="KW-0418">Kinase</keyword>
<feature type="active site" evidence="9">
    <location>
        <position position="9"/>
    </location>
</feature>
<dbReference type="GO" id="GO:0016114">
    <property type="term" value="P:terpenoid biosynthetic process"/>
    <property type="evidence" value="ECO:0007669"/>
    <property type="project" value="UniProtKB-UniRule"/>
</dbReference>
<dbReference type="Gene3D" id="3.30.70.890">
    <property type="entry name" value="GHMP kinase, C-terminal domain"/>
    <property type="match status" value="1"/>
</dbReference>
<dbReference type="InterPro" id="IPR020568">
    <property type="entry name" value="Ribosomal_Su5_D2-typ_SF"/>
</dbReference>
<dbReference type="InterPro" id="IPR014721">
    <property type="entry name" value="Ribsml_uS5_D2-typ_fold_subgr"/>
</dbReference>
<dbReference type="HAMAP" id="MF_00061">
    <property type="entry name" value="IspE"/>
    <property type="match status" value="1"/>
</dbReference>
<feature type="domain" description="GHMP kinase C-terminal" evidence="11">
    <location>
        <begin position="208"/>
        <end position="250"/>
    </location>
</feature>